<dbReference type="GO" id="GO:0016706">
    <property type="term" value="F:2-oxoglutarate-dependent dioxygenase activity"/>
    <property type="evidence" value="ECO:0007669"/>
    <property type="project" value="UniProtKB-ARBA"/>
</dbReference>
<evidence type="ECO:0000256" key="4">
    <source>
        <dbReference type="ARBA" id="ARBA00023004"/>
    </source>
</evidence>
<evidence type="ECO:0000313" key="12">
    <source>
        <dbReference type="EMBL" id="MOY45390.1"/>
    </source>
</evidence>
<name>A0A4P6DAR2_RHOPR</name>
<accession>A0A4P6DAR2</accession>
<reference evidence="12" key="1">
    <citation type="submission" date="2019-04" db="EMBL/GenBank/DDBJ databases">
        <title>Analysis of the testis transcriptome of the Chagas disease vector Rhodnius prolixus.</title>
        <authorList>
            <person name="Cesar J."/>
            <person name="Ribeiro J.M."/>
            <person name="Pereira M.H."/>
            <person name="Araujo R.N."/>
            <person name="Gontijo N.F."/>
            <person name="Pessoa G."/>
            <person name="Sant'Anna M.V."/>
            <person name="Sorgine M.H."/>
            <person name="Majerowicz D."/>
            <person name="Carvalho A.B."/>
            <person name="Braz G."/>
            <person name="Mesquita R."/>
            <person name="Lagerblad P.O."/>
            <person name="Koerich L.B."/>
        </authorList>
    </citation>
    <scope>NUCLEOTIDE SEQUENCE</scope>
</reference>
<comment type="catalytic activity">
    <reaction evidence="6">
        <text>L-lysyl-[protein] + 2-oxoglutarate + O2 = 4-hydroxy-L-lysyl-[protein] + succinate + CO2</text>
        <dbReference type="Rhea" id="RHEA:57156"/>
        <dbReference type="Rhea" id="RHEA-COMP:9752"/>
        <dbReference type="Rhea" id="RHEA-COMP:15084"/>
        <dbReference type="ChEBI" id="CHEBI:15379"/>
        <dbReference type="ChEBI" id="CHEBI:16526"/>
        <dbReference type="ChEBI" id="CHEBI:16810"/>
        <dbReference type="ChEBI" id="CHEBI:29969"/>
        <dbReference type="ChEBI" id="CHEBI:30031"/>
        <dbReference type="ChEBI" id="CHEBI:141495"/>
    </reaction>
</comment>
<dbReference type="GO" id="GO:0045905">
    <property type="term" value="P:positive regulation of translational termination"/>
    <property type="evidence" value="ECO:0007669"/>
    <property type="project" value="TreeGrafter"/>
</dbReference>
<sequence>MEILELADIISLRKMYSCSVLYKENKIFVEDMKKSELNYSEFYTNYLMANKPCLIKSITADWYSQVKWVCGNKPNFIYLKRKYGPSEVPVANCNERYFNAQTKSSMKFNEFLDYWENYANTNYPNDLPCLYLKDWHFMSQYPEENIYRVPDLFASDWMNEYLLSNSNNDNDDYRFVYMGPKGSWTPLHADVFSSFSWSVNICGKKKWIFFPPGTEDLLKDKFGKLVYDVNSKDLLNSSNYPNYQYLCNEIVLIQEVGDAVFVPSGWHHQVWNIEDTISINHNWINACNIKSMWSALEKVFSDVKVEIADCKSMDNWEEHCQVVLKCTFGMNYSDFAKFLIFIAERRLESLSKSTYLTVTGNWQIGRNHMLFDLLNIHPILTTLSTLKLPCINEFSERLYEIIKKIAIFFE</sequence>
<evidence type="ECO:0000256" key="10">
    <source>
        <dbReference type="ARBA" id="ARBA00082904"/>
    </source>
</evidence>
<protein>
    <recommendedName>
        <fullName evidence="7">2-oxoglutarate and iron-dependent oxygenase JMJD4</fullName>
    </recommendedName>
    <alternativeName>
        <fullName evidence="8">JmjC domain-containing protein 4</fullName>
    </alternativeName>
    <alternativeName>
        <fullName evidence="10">Jumonji domain-containing protein 4</fullName>
    </alternativeName>
    <alternativeName>
        <fullName evidence="9">Lysyl-hydroxylase JMJD4</fullName>
    </alternativeName>
</protein>
<proteinExistence type="inferred from homology"/>
<dbReference type="GO" id="GO:0140096">
    <property type="term" value="F:catalytic activity, acting on a protein"/>
    <property type="evidence" value="ECO:0007669"/>
    <property type="project" value="UniProtKB-ARBA"/>
</dbReference>
<evidence type="ECO:0000256" key="6">
    <source>
        <dbReference type="ARBA" id="ARBA00047762"/>
    </source>
</evidence>
<dbReference type="PANTHER" id="PTHR12480">
    <property type="entry name" value="ARGININE DEMETHYLASE AND LYSYL-HYDROXYLASE JMJD"/>
    <property type="match status" value="1"/>
</dbReference>
<evidence type="ECO:0000256" key="1">
    <source>
        <dbReference type="ARBA" id="ARBA00001954"/>
    </source>
</evidence>
<feature type="domain" description="JmjC" evidence="11">
    <location>
        <begin position="138"/>
        <end position="300"/>
    </location>
</feature>
<dbReference type="Pfam" id="PF13621">
    <property type="entry name" value="Cupin_8"/>
    <property type="match status" value="1"/>
</dbReference>
<dbReference type="PANTHER" id="PTHR12480:SF6">
    <property type="entry name" value="2-OXOGLUTARATE AND IRON-DEPENDENT OXYGENASE JMJD4"/>
    <property type="match status" value="1"/>
</dbReference>
<dbReference type="GO" id="GO:0046872">
    <property type="term" value="F:metal ion binding"/>
    <property type="evidence" value="ECO:0007669"/>
    <property type="project" value="UniProtKB-KW"/>
</dbReference>
<dbReference type="GO" id="GO:0005634">
    <property type="term" value="C:nucleus"/>
    <property type="evidence" value="ECO:0007669"/>
    <property type="project" value="TreeGrafter"/>
</dbReference>
<evidence type="ECO:0000256" key="7">
    <source>
        <dbReference type="ARBA" id="ARBA00067203"/>
    </source>
</evidence>
<dbReference type="GO" id="GO:0005737">
    <property type="term" value="C:cytoplasm"/>
    <property type="evidence" value="ECO:0007669"/>
    <property type="project" value="TreeGrafter"/>
</dbReference>
<evidence type="ECO:0000256" key="2">
    <source>
        <dbReference type="ARBA" id="ARBA00022723"/>
    </source>
</evidence>
<dbReference type="GeneID" id="141455427"/>
<dbReference type="InterPro" id="IPR050910">
    <property type="entry name" value="JMJD6_ArgDemeth/LysHydrox"/>
</dbReference>
<dbReference type="RefSeq" id="XP_073986608.1">
    <property type="nucleotide sequence ID" value="XM_074130507.1"/>
</dbReference>
<dbReference type="FunFam" id="2.60.120.650:FF:000030">
    <property type="entry name" value="JmjC domain-containing protein 4"/>
    <property type="match status" value="1"/>
</dbReference>
<evidence type="ECO:0000259" key="11">
    <source>
        <dbReference type="PROSITE" id="PS51184"/>
    </source>
</evidence>
<evidence type="ECO:0000256" key="3">
    <source>
        <dbReference type="ARBA" id="ARBA00023002"/>
    </source>
</evidence>
<dbReference type="Gene3D" id="2.60.120.650">
    <property type="entry name" value="Cupin"/>
    <property type="match status" value="1"/>
</dbReference>
<dbReference type="SUPFAM" id="SSF51197">
    <property type="entry name" value="Clavaminate synthase-like"/>
    <property type="match status" value="1"/>
</dbReference>
<evidence type="ECO:0000256" key="8">
    <source>
        <dbReference type="ARBA" id="ARBA00078704"/>
    </source>
</evidence>
<dbReference type="PROSITE" id="PS51184">
    <property type="entry name" value="JMJC"/>
    <property type="match status" value="1"/>
</dbReference>
<dbReference type="VEuPathDB" id="VectorBase:RPRC001553"/>
<dbReference type="AlphaFoldDB" id="A0A4P6DAR2"/>
<evidence type="ECO:0000256" key="9">
    <source>
        <dbReference type="ARBA" id="ARBA00080747"/>
    </source>
</evidence>
<organism evidence="12">
    <name type="scientific">Rhodnius prolixus</name>
    <name type="common">Triatomid bug</name>
    <dbReference type="NCBI Taxonomy" id="13249"/>
    <lineage>
        <taxon>Eukaryota</taxon>
        <taxon>Metazoa</taxon>
        <taxon>Ecdysozoa</taxon>
        <taxon>Arthropoda</taxon>
        <taxon>Hexapoda</taxon>
        <taxon>Insecta</taxon>
        <taxon>Pterygota</taxon>
        <taxon>Neoptera</taxon>
        <taxon>Paraneoptera</taxon>
        <taxon>Hemiptera</taxon>
        <taxon>Heteroptera</taxon>
        <taxon>Panheteroptera</taxon>
        <taxon>Cimicomorpha</taxon>
        <taxon>Reduviidae</taxon>
        <taxon>Triatominae</taxon>
        <taxon>Rhodnius</taxon>
    </lineage>
</organism>
<keyword evidence="3" id="KW-0560">Oxidoreductase</keyword>
<dbReference type="EMBL" id="GHKJ01000360">
    <property type="protein sequence ID" value="MOY45390.1"/>
    <property type="molecule type" value="Transcribed_RNA"/>
</dbReference>
<keyword evidence="4" id="KW-0408">Iron</keyword>
<dbReference type="SMART" id="SM00558">
    <property type="entry name" value="JmjC"/>
    <property type="match status" value="1"/>
</dbReference>
<dbReference type="InterPro" id="IPR003347">
    <property type="entry name" value="JmjC_dom"/>
</dbReference>
<evidence type="ECO:0000256" key="5">
    <source>
        <dbReference type="ARBA" id="ARBA00038068"/>
    </source>
</evidence>
<keyword evidence="2" id="KW-0479">Metal-binding</keyword>
<comment type="similarity">
    <text evidence="5">Belongs to the JMJD6 family.</text>
</comment>
<dbReference type="InterPro" id="IPR041667">
    <property type="entry name" value="Cupin_8"/>
</dbReference>
<dbReference type="GO" id="GO:0043565">
    <property type="term" value="F:sequence-specific DNA binding"/>
    <property type="evidence" value="ECO:0007669"/>
    <property type="project" value="TreeGrafter"/>
</dbReference>
<comment type="cofactor">
    <cofactor evidence="1">
        <name>Fe(2+)</name>
        <dbReference type="ChEBI" id="CHEBI:29033"/>
    </cofactor>
</comment>